<accession>A0A238KXP8</accession>
<dbReference type="RefSeq" id="WP_093968460.1">
    <property type="nucleotide sequence ID" value="NZ_FXYE01000002.1"/>
</dbReference>
<name>A0A238KXP8_9RHOB</name>
<keyword evidence="2" id="KW-1185">Reference proteome</keyword>
<proteinExistence type="predicted"/>
<evidence type="ECO:0000313" key="1">
    <source>
        <dbReference type="EMBL" id="SMX47468.1"/>
    </source>
</evidence>
<reference evidence="2" key="1">
    <citation type="submission" date="2017-05" db="EMBL/GenBank/DDBJ databases">
        <authorList>
            <person name="Rodrigo-Torres L."/>
            <person name="Arahal R. D."/>
            <person name="Lucena T."/>
        </authorList>
    </citation>
    <scope>NUCLEOTIDE SEQUENCE [LARGE SCALE GENOMIC DNA]</scope>
    <source>
        <strain evidence="2">CECT 8621</strain>
    </source>
</reference>
<dbReference type="SUPFAM" id="SSF140566">
    <property type="entry name" value="FlgN-like"/>
    <property type="match status" value="1"/>
</dbReference>
<protein>
    <submittedName>
        <fullName evidence="1">FlgN protein</fullName>
    </submittedName>
</protein>
<dbReference type="OrthoDB" id="7862860at2"/>
<organism evidence="1 2">
    <name type="scientific">Actibacterium lipolyticum</name>
    <dbReference type="NCBI Taxonomy" id="1524263"/>
    <lineage>
        <taxon>Bacteria</taxon>
        <taxon>Pseudomonadati</taxon>
        <taxon>Pseudomonadota</taxon>
        <taxon>Alphaproteobacteria</taxon>
        <taxon>Rhodobacterales</taxon>
        <taxon>Roseobacteraceae</taxon>
        <taxon>Actibacterium</taxon>
    </lineage>
</organism>
<dbReference type="GO" id="GO:0044780">
    <property type="term" value="P:bacterial-type flagellum assembly"/>
    <property type="evidence" value="ECO:0007669"/>
    <property type="project" value="InterPro"/>
</dbReference>
<dbReference type="Proteomes" id="UP000202922">
    <property type="component" value="Unassembled WGS sequence"/>
</dbReference>
<evidence type="ECO:0000313" key="2">
    <source>
        <dbReference type="Proteomes" id="UP000202922"/>
    </source>
</evidence>
<dbReference type="InterPro" id="IPR036679">
    <property type="entry name" value="FlgN-like_sf"/>
</dbReference>
<sequence length="112" mass="12408">MDNAKLLNTLHDLLERERAVLLSGQFADLEKITAEKARIQGQLAPETPADLSALRVAAQRNARLLSAAQRGLDGARERLKAIQNRGADLNTYDRFGQRLCTTQSGIKLLRRA</sequence>
<dbReference type="EMBL" id="FXYE01000002">
    <property type="protein sequence ID" value="SMX47468.1"/>
    <property type="molecule type" value="Genomic_DNA"/>
</dbReference>
<dbReference type="AlphaFoldDB" id="A0A238KXP8"/>
<gene>
    <name evidence="1" type="ORF">COL8621_03445</name>
</gene>